<name>A0A1F5JGV9_9BACT</name>
<evidence type="ECO:0000259" key="7">
    <source>
        <dbReference type="Pfam" id="PF08478"/>
    </source>
</evidence>
<keyword evidence="4 6" id="KW-1133">Transmembrane helix</keyword>
<evidence type="ECO:0000256" key="3">
    <source>
        <dbReference type="ARBA" id="ARBA00022692"/>
    </source>
</evidence>
<dbReference type="Pfam" id="PF08478">
    <property type="entry name" value="POTRA_1"/>
    <property type="match status" value="1"/>
</dbReference>
<protein>
    <recommendedName>
        <fullName evidence="7">POTRA domain-containing protein</fullName>
    </recommendedName>
</protein>
<dbReference type="EMBL" id="MFCP01000027">
    <property type="protein sequence ID" value="OGE27897.1"/>
    <property type="molecule type" value="Genomic_DNA"/>
</dbReference>
<evidence type="ECO:0000256" key="5">
    <source>
        <dbReference type="ARBA" id="ARBA00023306"/>
    </source>
</evidence>
<sequence length="266" mass="30404">MWRKRKSKKRFSGNWTKIYWVIPILFVSSLVFVVFKWGLLNITQVEISNSQLECTDETQIRNSTNIIGHNVFLINFENIKKNLKAKFICIRNVDLSLVFPNKIKIKISGRQPVATLMLLQNKEASSSSILENIATPSAKESQDAYLIDSEGVIFSKSTGRFNIPNIFIKDVNLSLGKEPEGDNTKNSLKILDKVKTFGLDVKTSVVLDNFFIIFSYPRVIFLLDDRVDVQIASLQLILAEAKIDLKELEFIDLRFDKPIVKFAPKK</sequence>
<evidence type="ECO:0000256" key="1">
    <source>
        <dbReference type="ARBA" id="ARBA00022475"/>
    </source>
</evidence>
<dbReference type="Proteomes" id="UP000177555">
    <property type="component" value="Unassembled WGS sequence"/>
</dbReference>
<evidence type="ECO:0000256" key="2">
    <source>
        <dbReference type="ARBA" id="ARBA00022618"/>
    </source>
</evidence>
<reference evidence="8 9" key="1">
    <citation type="journal article" date="2016" name="Nat. Commun.">
        <title>Thousands of microbial genomes shed light on interconnected biogeochemical processes in an aquifer system.</title>
        <authorList>
            <person name="Anantharaman K."/>
            <person name="Brown C.T."/>
            <person name="Hug L.A."/>
            <person name="Sharon I."/>
            <person name="Castelle C.J."/>
            <person name="Probst A.J."/>
            <person name="Thomas B.C."/>
            <person name="Singh A."/>
            <person name="Wilkins M.J."/>
            <person name="Karaoz U."/>
            <person name="Brodie E.L."/>
            <person name="Williams K.H."/>
            <person name="Hubbard S.S."/>
            <person name="Banfield J.F."/>
        </authorList>
    </citation>
    <scope>NUCLEOTIDE SEQUENCE [LARGE SCALE GENOMIC DNA]</scope>
</reference>
<evidence type="ECO:0000313" key="9">
    <source>
        <dbReference type="Proteomes" id="UP000177555"/>
    </source>
</evidence>
<keyword evidence="5" id="KW-0131">Cell cycle</keyword>
<evidence type="ECO:0000313" key="8">
    <source>
        <dbReference type="EMBL" id="OGE27897.1"/>
    </source>
</evidence>
<evidence type="ECO:0000256" key="4">
    <source>
        <dbReference type="ARBA" id="ARBA00022989"/>
    </source>
</evidence>
<comment type="caution">
    <text evidence="8">The sequence shown here is derived from an EMBL/GenBank/DDBJ whole genome shotgun (WGS) entry which is preliminary data.</text>
</comment>
<dbReference type="AlphaFoldDB" id="A0A1F5JGV9"/>
<evidence type="ECO:0000256" key="6">
    <source>
        <dbReference type="SAM" id="Phobius"/>
    </source>
</evidence>
<proteinExistence type="predicted"/>
<organism evidence="8 9">
    <name type="scientific">Candidatus Daviesbacteria bacterium RIFCSPHIGHO2_01_FULL_40_11</name>
    <dbReference type="NCBI Taxonomy" id="1797762"/>
    <lineage>
        <taxon>Bacteria</taxon>
        <taxon>Candidatus Daviesiibacteriota</taxon>
    </lineage>
</organism>
<accession>A0A1F5JGV9</accession>
<feature type="domain" description="POTRA" evidence="7">
    <location>
        <begin position="41"/>
        <end position="108"/>
    </location>
</feature>
<keyword evidence="2" id="KW-0132">Cell division</keyword>
<gene>
    <name evidence="8" type="ORF">A2867_02410</name>
</gene>
<feature type="transmembrane region" description="Helical" evidence="6">
    <location>
        <begin position="20"/>
        <end position="40"/>
    </location>
</feature>
<dbReference type="InterPro" id="IPR013685">
    <property type="entry name" value="POTRA_FtsQ_type"/>
</dbReference>
<keyword evidence="3 6" id="KW-0812">Transmembrane</keyword>
<keyword evidence="6" id="KW-0472">Membrane</keyword>
<keyword evidence="1" id="KW-1003">Cell membrane</keyword>